<gene>
    <name evidence="2" type="ORF">FIB18_17740</name>
</gene>
<evidence type="ECO:0000256" key="1">
    <source>
        <dbReference type="SAM" id="MobiDB-lite"/>
    </source>
</evidence>
<comment type="caution">
    <text evidence="2">The sequence shown here is derived from an EMBL/GenBank/DDBJ whole genome shotgun (WGS) entry which is preliminary data.</text>
</comment>
<dbReference type="AlphaFoldDB" id="A0A5C5CFZ9"/>
<protein>
    <submittedName>
        <fullName evidence="2">Uncharacterized protein</fullName>
    </submittedName>
</protein>
<feature type="region of interest" description="Disordered" evidence="1">
    <location>
        <begin position="55"/>
        <end position="78"/>
    </location>
</feature>
<evidence type="ECO:0000313" key="3">
    <source>
        <dbReference type="Proteomes" id="UP000313390"/>
    </source>
</evidence>
<name>A0A5C5CFZ9_9HYPH</name>
<accession>A0A5C5CFZ9</accession>
<proteinExistence type="predicted"/>
<dbReference type="EMBL" id="VEWK01000010">
    <property type="protein sequence ID" value="TNV10297.1"/>
    <property type="molecule type" value="Genomic_DNA"/>
</dbReference>
<evidence type="ECO:0000313" key="2">
    <source>
        <dbReference type="EMBL" id="TNV10297.1"/>
    </source>
</evidence>
<feature type="compositionally biased region" description="Polar residues" evidence="1">
    <location>
        <begin position="55"/>
        <end position="66"/>
    </location>
</feature>
<dbReference type="Proteomes" id="UP000313390">
    <property type="component" value="Unassembled WGS sequence"/>
</dbReference>
<sequence>MTGLKRFKRVLDLHVNHRSCWPVDVQMPRGFIKTGARGANWLQALLDARRVGRNTQGFGQMSTPEPQIQGAGAEILGG</sequence>
<reference evidence="2 3" key="1">
    <citation type="journal article" date="2011" name="Int. J. Syst. Evol. Microbiol.">
        <title>Ochrobactrum pecoris sp. nov., isolated from farm animals.</title>
        <authorList>
            <person name="Kampfer P."/>
            <person name="Huber B."/>
            <person name="Busse H.J."/>
            <person name="Scholz H.C."/>
            <person name="Tomaso H."/>
            <person name="Hotzel H."/>
            <person name="Melzer F."/>
        </authorList>
    </citation>
    <scope>NUCLEOTIDE SEQUENCE [LARGE SCALE GENOMIC DNA]</scope>
    <source>
        <strain evidence="2 3">08RB2639</strain>
    </source>
</reference>
<organism evidence="2 3">
    <name type="scientific">Brucella pecoris</name>
    <dbReference type="NCBI Taxonomy" id="867683"/>
    <lineage>
        <taxon>Bacteria</taxon>
        <taxon>Pseudomonadati</taxon>
        <taxon>Pseudomonadota</taxon>
        <taxon>Alphaproteobacteria</taxon>
        <taxon>Hyphomicrobiales</taxon>
        <taxon>Brucellaceae</taxon>
        <taxon>Brucella/Ochrobactrum group</taxon>
        <taxon>Brucella</taxon>
    </lineage>
</organism>